<dbReference type="KEGG" id="pabs:JIR001_25300"/>
<accession>A0A8D5UJ18</accession>
<protein>
    <recommendedName>
        <fullName evidence="3">DUF488 domain-containing protein</fullName>
    </recommendedName>
</protein>
<keyword evidence="2" id="KW-1185">Reference proteome</keyword>
<sequence>MIRLKRIYDSPNETDGFRILVDRLWPRGVKKVTAAIDCWARELAPSDDLRKKYHRDRDFGEFREAYLHELDTPEKVEAWRRILNKAAGKLITFLYASKERERNNAVVLKEWVEKQVKCDA</sequence>
<name>A0A8D5UJ18_9BACL</name>
<dbReference type="AlphaFoldDB" id="A0A8D5UJ18"/>
<evidence type="ECO:0008006" key="3">
    <source>
        <dbReference type="Google" id="ProtNLM"/>
    </source>
</evidence>
<organism evidence="1 2">
    <name type="scientific">Polycladomyces abyssicola</name>
    <dbReference type="NCBI Taxonomy" id="1125966"/>
    <lineage>
        <taxon>Bacteria</taxon>
        <taxon>Bacillati</taxon>
        <taxon>Bacillota</taxon>
        <taxon>Bacilli</taxon>
        <taxon>Bacillales</taxon>
        <taxon>Thermoactinomycetaceae</taxon>
        <taxon>Polycladomyces</taxon>
    </lineage>
</organism>
<dbReference type="RefSeq" id="WP_212773054.1">
    <property type="nucleotide sequence ID" value="NZ_AP024601.1"/>
</dbReference>
<reference evidence="1" key="1">
    <citation type="journal article" date="2013" name="Int. J. Syst. Evol. Microbiol.">
        <title>Polycladomyces abyssicola gen. nov., sp. nov., a thermophilic filamentous bacterium isolated from hemipelagic sediment.</title>
        <authorList>
            <person name="Tsubouchi T."/>
            <person name="Shimane Y."/>
            <person name="Mori K."/>
            <person name="Usui K."/>
            <person name="Hiraki T."/>
            <person name="Tame A."/>
            <person name="Uematsu K."/>
            <person name="Maruyama T."/>
            <person name="Hatada Y."/>
        </authorList>
    </citation>
    <scope>NUCLEOTIDE SEQUENCE</scope>
    <source>
        <strain evidence="1">JIR-001</strain>
    </source>
</reference>
<dbReference type="EMBL" id="AP024601">
    <property type="protein sequence ID" value="BCU82747.1"/>
    <property type="molecule type" value="Genomic_DNA"/>
</dbReference>
<evidence type="ECO:0000313" key="2">
    <source>
        <dbReference type="Proteomes" id="UP000677436"/>
    </source>
</evidence>
<dbReference type="PANTHER" id="PTHR36849:SF1">
    <property type="entry name" value="CYTOPLASMIC PROTEIN"/>
    <property type="match status" value="1"/>
</dbReference>
<proteinExistence type="predicted"/>
<gene>
    <name evidence="1" type="ORF">JIR001_25300</name>
</gene>
<dbReference type="InterPro" id="IPR052552">
    <property type="entry name" value="YeaO-like"/>
</dbReference>
<dbReference type="Proteomes" id="UP000677436">
    <property type="component" value="Chromosome"/>
</dbReference>
<dbReference type="Pfam" id="PF22752">
    <property type="entry name" value="DUF488-N3i"/>
    <property type="match status" value="1"/>
</dbReference>
<reference evidence="1" key="2">
    <citation type="journal article" date="2021" name="Microbiol. Resour. Announc.">
        <title>Complete Genome Sequence of Polycladomyces abyssicola JIR-001T, Isolated from Hemipelagic Sediment in Deep Seawater.</title>
        <authorList>
            <person name="Tsubouchi T."/>
            <person name="Kaneko Y."/>
        </authorList>
    </citation>
    <scope>NUCLEOTIDE SEQUENCE</scope>
    <source>
        <strain evidence="1">JIR-001</strain>
    </source>
</reference>
<dbReference type="PANTHER" id="PTHR36849">
    <property type="entry name" value="CYTOPLASMIC PROTEIN-RELATED"/>
    <property type="match status" value="1"/>
</dbReference>
<evidence type="ECO:0000313" key="1">
    <source>
        <dbReference type="EMBL" id="BCU82747.1"/>
    </source>
</evidence>